<dbReference type="RefSeq" id="XP_016447714.1">
    <property type="nucleotide sequence ID" value="XM_016592228.1"/>
</dbReference>
<dbReference type="PROSITE" id="PS50005">
    <property type="entry name" value="TPR"/>
    <property type="match status" value="1"/>
</dbReference>
<evidence type="ECO:0000313" key="2">
    <source>
        <dbReference type="RefSeq" id="XP_016447714.1"/>
    </source>
</evidence>
<dbReference type="SMART" id="SM00028">
    <property type="entry name" value="TPR"/>
    <property type="match status" value="3"/>
</dbReference>
<protein>
    <submittedName>
        <fullName evidence="2">Tetratricopeptide repeat protein 7A-like</fullName>
    </submittedName>
</protein>
<dbReference type="PaxDb" id="4097-A0A1S3Y6A5"/>
<dbReference type="InterPro" id="IPR043376">
    <property type="entry name" value="NPG1-like"/>
</dbReference>
<reference evidence="2" key="1">
    <citation type="submission" date="2025-08" db="UniProtKB">
        <authorList>
            <consortium name="RefSeq"/>
        </authorList>
    </citation>
    <scope>IDENTIFICATION</scope>
</reference>
<dbReference type="KEGG" id="nta:107772751"/>
<name>A0A1S3Y6A5_TOBAC</name>
<dbReference type="PANTHER" id="PTHR44102">
    <property type="entry name" value="PROTEIN NPG1"/>
    <property type="match status" value="1"/>
</dbReference>
<dbReference type="STRING" id="4097.A0A1S3Y6A5"/>
<sequence>MELEMWHDLASIYIKSSQWQDAEICLSKSEAISCYSASRLYISGFLQQSKGLYKAALRDYTNALAIDPCHVPSLISTAVVLRQIGDHSPGIVRSFLMEALRLDRTSASAWHNLGLVYKEEGAAVEAAECFQAAVVLQETEPIEPFR</sequence>
<dbReference type="InterPro" id="IPR019734">
    <property type="entry name" value="TPR_rpt"/>
</dbReference>
<dbReference type="PANTHER" id="PTHR44102:SF15">
    <property type="entry name" value="TETRATRICOPEPTIDE REPEAT PROTEIN 7A-LIKE ISOFORM X1"/>
    <property type="match status" value="1"/>
</dbReference>
<dbReference type="Pfam" id="PF13181">
    <property type="entry name" value="TPR_8"/>
    <property type="match status" value="1"/>
</dbReference>
<dbReference type="OrthoDB" id="29013at2759"/>
<proteinExistence type="predicted"/>
<gene>
    <name evidence="2" type="primary">LOC107772751</name>
</gene>
<dbReference type="SMR" id="A0A1S3Y6A5"/>
<dbReference type="Gene3D" id="1.25.40.10">
    <property type="entry name" value="Tetratricopeptide repeat domain"/>
    <property type="match status" value="2"/>
</dbReference>
<dbReference type="AlphaFoldDB" id="A0A1S3Y6A5"/>
<feature type="repeat" description="TPR" evidence="1">
    <location>
        <begin position="107"/>
        <end position="140"/>
    </location>
</feature>
<organism evidence="2">
    <name type="scientific">Nicotiana tabacum</name>
    <name type="common">Common tobacco</name>
    <dbReference type="NCBI Taxonomy" id="4097"/>
    <lineage>
        <taxon>Eukaryota</taxon>
        <taxon>Viridiplantae</taxon>
        <taxon>Streptophyta</taxon>
        <taxon>Embryophyta</taxon>
        <taxon>Tracheophyta</taxon>
        <taxon>Spermatophyta</taxon>
        <taxon>Magnoliopsida</taxon>
        <taxon>eudicotyledons</taxon>
        <taxon>Gunneridae</taxon>
        <taxon>Pentapetalae</taxon>
        <taxon>asterids</taxon>
        <taxon>lamiids</taxon>
        <taxon>Solanales</taxon>
        <taxon>Solanaceae</taxon>
        <taxon>Nicotianoideae</taxon>
        <taxon>Nicotianeae</taxon>
        <taxon>Nicotiana</taxon>
    </lineage>
</organism>
<dbReference type="OMA" id="PSMISIA"/>
<dbReference type="SUPFAM" id="SSF48452">
    <property type="entry name" value="TPR-like"/>
    <property type="match status" value="1"/>
</dbReference>
<evidence type="ECO:0000256" key="1">
    <source>
        <dbReference type="PROSITE-ProRule" id="PRU00339"/>
    </source>
</evidence>
<accession>A0A1S3Y6A5</accession>
<keyword evidence="1" id="KW-0802">TPR repeat</keyword>
<dbReference type="InterPro" id="IPR011990">
    <property type="entry name" value="TPR-like_helical_dom_sf"/>
</dbReference>